<reference evidence="2" key="1">
    <citation type="submission" date="2019-12" db="EMBL/GenBank/DDBJ databases">
        <title>An insight into the sialome of adult female Ixodes ricinus ticks feeding for 6 days.</title>
        <authorList>
            <person name="Perner J."/>
            <person name="Ribeiro J.M.C."/>
        </authorList>
    </citation>
    <scope>NUCLEOTIDE SEQUENCE</scope>
    <source>
        <strain evidence="2">Semi-engorged</strain>
        <tissue evidence="2">Salivary glands</tissue>
    </source>
</reference>
<evidence type="ECO:0008006" key="3">
    <source>
        <dbReference type="Google" id="ProtNLM"/>
    </source>
</evidence>
<sequence length="275" mass="29480">MTRRATGILLGLLQLVQQLVLRYLRLQPIHRLRQLWGTGHATTTNRSAAVDCGDGGSLGLSFDRTKRLDRGRLLPMLLDVQMDLLLNMLLNMLLRLLELGLELWVRPVVREKLGACGAILQCPMGFGRRGGRRDGARLRNGAPRGGCGGGLREGIRVLGQSPRQLSAQVALALQQGPQAVGKLELALRGQCEGRLLFAQAPVLLAAAAGCLARVGVQPGWVRGPRQVAILVFTGEVVTLVVELGDVPAAVSVSKGVLFEDLSNAVGVAIQLSRFI</sequence>
<protein>
    <recommendedName>
        <fullName evidence="3">Secreted protein</fullName>
    </recommendedName>
</protein>
<feature type="signal peptide" evidence="1">
    <location>
        <begin position="1"/>
        <end position="18"/>
    </location>
</feature>
<accession>A0A6B0V5N1</accession>
<keyword evidence="1" id="KW-0732">Signal</keyword>
<name>A0A6B0V5N1_IXORI</name>
<dbReference type="EMBL" id="GIFC01015460">
    <property type="protein sequence ID" value="MXU97543.1"/>
    <property type="molecule type" value="Transcribed_RNA"/>
</dbReference>
<proteinExistence type="predicted"/>
<dbReference type="AlphaFoldDB" id="A0A6B0V5N1"/>
<organism evidence="2">
    <name type="scientific">Ixodes ricinus</name>
    <name type="common">Common tick</name>
    <name type="synonym">Acarus ricinus</name>
    <dbReference type="NCBI Taxonomy" id="34613"/>
    <lineage>
        <taxon>Eukaryota</taxon>
        <taxon>Metazoa</taxon>
        <taxon>Ecdysozoa</taxon>
        <taxon>Arthropoda</taxon>
        <taxon>Chelicerata</taxon>
        <taxon>Arachnida</taxon>
        <taxon>Acari</taxon>
        <taxon>Parasitiformes</taxon>
        <taxon>Ixodida</taxon>
        <taxon>Ixodoidea</taxon>
        <taxon>Ixodidae</taxon>
        <taxon>Ixodinae</taxon>
        <taxon>Ixodes</taxon>
    </lineage>
</organism>
<feature type="chain" id="PRO_5025458877" description="Secreted protein" evidence="1">
    <location>
        <begin position="19"/>
        <end position="275"/>
    </location>
</feature>
<evidence type="ECO:0000313" key="2">
    <source>
        <dbReference type="EMBL" id="MXU97543.1"/>
    </source>
</evidence>
<evidence type="ECO:0000256" key="1">
    <source>
        <dbReference type="SAM" id="SignalP"/>
    </source>
</evidence>